<sequence>MDNIEIIKNKIINDSENLQFKKQGYQPIFMANKNAKILIIGQAPGLKTQEKGFVFMDKSGDKLREWLGITYDYFYNSGEIAVLPLDFYYPGKAKTGDLPPRIEFAEKWHKSIIDEMPNIKLTILIGTYACKYYLGDTFRENLTETVRAYRAYLPKYFPLVHPSPLNFRWFNNNKWFGDVIKELQEIVKIII</sequence>
<dbReference type="PANTHER" id="PTHR42160">
    <property type="entry name" value="URACIL-DNA GLYCOSYLASE SUPERFAMILY PROTEIN"/>
    <property type="match status" value="1"/>
</dbReference>
<gene>
    <name evidence="2" type="ORF">NCTC10138_01240</name>
</gene>
<feature type="domain" description="Uracil-DNA glycosylase-like" evidence="1">
    <location>
        <begin position="28"/>
        <end position="188"/>
    </location>
</feature>
<name>A0A449BEJ9_HAPAX</name>
<proteinExistence type="predicted"/>
<evidence type="ECO:0000259" key="1">
    <source>
        <dbReference type="SMART" id="SM00986"/>
    </source>
</evidence>
<protein>
    <submittedName>
        <fullName evidence="2">Uracil DNA glycosylase superfamily</fullName>
    </submittedName>
</protein>
<dbReference type="InterPro" id="IPR047124">
    <property type="entry name" value="HI_0220.2"/>
</dbReference>
<dbReference type="Gene3D" id="3.40.470.10">
    <property type="entry name" value="Uracil-DNA glycosylase-like domain"/>
    <property type="match status" value="1"/>
</dbReference>
<dbReference type="Pfam" id="PF03167">
    <property type="entry name" value="UDG"/>
    <property type="match status" value="1"/>
</dbReference>
<dbReference type="InterPro" id="IPR005122">
    <property type="entry name" value="Uracil-DNA_glycosylase-like"/>
</dbReference>
<dbReference type="OrthoDB" id="9789139at2"/>
<dbReference type="Proteomes" id="UP000289841">
    <property type="component" value="Chromosome"/>
</dbReference>
<reference evidence="2 3" key="1">
    <citation type="submission" date="2019-01" db="EMBL/GenBank/DDBJ databases">
        <authorList>
            <consortium name="Pathogen Informatics"/>
        </authorList>
    </citation>
    <scope>NUCLEOTIDE SEQUENCE [LARGE SCALE GENOMIC DNA]</scope>
    <source>
        <strain evidence="2 3">NCTC10138</strain>
    </source>
</reference>
<dbReference type="SMART" id="SM00986">
    <property type="entry name" value="UDG"/>
    <property type="match status" value="1"/>
</dbReference>
<dbReference type="AlphaFoldDB" id="A0A449BEJ9"/>
<evidence type="ECO:0000313" key="2">
    <source>
        <dbReference type="EMBL" id="VEU80852.1"/>
    </source>
</evidence>
<dbReference type="SMART" id="SM00987">
    <property type="entry name" value="UreE_C"/>
    <property type="match status" value="1"/>
</dbReference>
<dbReference type="PANTHER" id="PTHR42160:SF1">
    <property type="entry name" value="URACIL-DNA GLYCOSYLASE SUPERFAMILY PROTEIN"/>
    <property type="match status" value="1"/>
</dbReference>
<dbReference type="CDD" id="cd10033">
    <property type="entry name" value="UDG_like"/>
    <property type="match status" value="1"/>
</dbReference>
<dbReference type="EMBL" id="LR215048">
    <property type="protein sequence ID" value="VEU80852.1"/>
    <property type="molecule type" value="Genomic_DNA"/>
</dbReference>
<organism evidence="2 3">
    <name type="scientific">Haploplasma axanthum</name>
    <name type="common">Acholeplasma axanthum</name>
    <dbReference type="NCBI Taxonomy" id="29552"/>
    <lineage>
        <taxon>Bacteria</taxon>
        <taxon>Bacillati</taxon>
        <taxon>Mycoplasmatota</taxon>
        <taxon>Mollicutes</taxon>
        <taxon>Acholeplasmatales</taxon>
        <taxon>Acholeplasmataceae</taxon>
        <taxon>Haploplasma</taxon>
    </lineage>
</organism>
<dbReference type="SUPFAM" id="SSF52141">
    <property type="entry name" value="Uracil-DNA glycosylase-like"/>
    <property type="match status" value="1"/>
</dbReference>
<dbReference type="KEGG" id="aaxa:NCTC10138_01240"/>
<accession>A0A449BEJ9</accession>
<dbReference type="InterPro" id="IPR036895">
    <property type="entry name" value="Uracil-DNA_glycosylase-like_sf"/>
</dbReference>
<dbReference type="STRING" id="1278311.GCA_000428705_00231"/>
<dbReference type="RefSeq" id="WP_026391109.1">
    <property type="nucleotide sequence ID" value="NZ_LR215048.1"/>
</dbReference>
<keyword evidence="3" id="KW-1185">Reference proteome</keyword>
<evidence type="ECO:0000313" key="3">
    <source>
        <dbReference type="Proteomes" id="UP000289841"/>
    </source>
</evidence>